<dbReference type="KEGG" id="mear:Mpt1_c11050"/>
<proteinExistence type="predicted"/>
<dbReference type="HOGENOM" id="CLU_1352400_0_0_2"/>
<name>A0A0A7LF87_9ARCH</name>
<organism evidence="1 2">
    <name type="scientific">Candidatus Methanoplasma termitum</name>
    <dbReference type="NCBI Taxonomy" id="1577791"/>
    <lineage>
        <taxon>Archaea</taxon>
        <taxon>Methanobacteriati</taxon>
        <taxon>Thermoplasmatota</taxon>
        <taxon>Thermoplasmata</taxon>
        <taxon>Methanomassiliicoccales</taxon>
        <taxon>Methanomassiliicoccaceae</taxon>
        <taxon>Candidatus Methanoplasma</taxon>
    </lineage>
</organism>
<dbReference type="EMBL" id="CP010070">
    <property type="protein sequence ID" value="AIZ56972.1"/>
    <property type="molecule type" value="Genomic_DNA"/>
</dbReference>
<reference evidence="1 2" key="1">
    <citation type="journal article" date="2014" name="Appl. Environ. Microbiol.">
        <title>Comparative Genome Analysis of 'Candidatus Methanoplasma termitum' Indicates a New Mode of Energy Metabolism in the Seventh Order of Methanogens.</title>
        <authorList>
            <person name="Lang K."/>
            <person name="Schuldes J."/>
            <person name="Klingl A."/>
            <person name="Poehlein A."/>
            <person name="Daniel R."/>
            <person name="Brune A."/>
        </authorList>
    </citation>
    <scope>NUCLEOTIDE SEQUENCE [LARGE SCALE GENOMIC DNA]</scope>
    <source>
        <strain evidence="2">Mpt1</strain>
    </source>
</reference>
<gene>
    <name evidence="1" type="ORF">Mpt1_c11050</name>
</gene>
<dbReference type="GeneID" id="24818767"/>
<protein>
    <submittedName>
        <fullName evidence="1">Uncharacterized protein</fullName>
    </submittedName>
</protein>
<dbReference type="STRING" id="1577791.Mpt1_c11050"/>
<evidence type="ECO:0000313" key="1">
    <source>
        <dbReference type="EMBL" id="AIZ56972.1"/>
    </source>
</evidence>
<sequence>MPPKKKSDNIVDEIVDFLRKNVNGRTLYTDETTFAIEGGRLLLTYSDQISLSNMFFSKVKYTMDMFVVGKEKITDTKTGNVIKDTYSSSLYRYSVAKRQSTGAVTGILTLVASSLMSDTAPEESIASVAWNIKLENNEFSWIEEQMLYRDQIGFDGKYRPIALRTKCRIFVDNGNTVYVHDVECFDVDPETLVRTPSETKYPRFISKERRA</sequence>
<dbReference type="AlphaFoldDB" id="A0A0A7LF87"/>
<accession>A0A0A7LF87</accession>
<keyword evidence="2" id="KW-1185">Reference proteome</keyword>
<dbReference type="RefSeq" id="WP_048112928.1">
    <property type="nucleotide sequence ID" value="NZ_CP010070.1"/>
</dbReference>
<dbReference type="Proteomes" id="UP000030787">
    <property type="component" value="Chromosome"/>
</dbReference>
<evidence type="ECO:0000313" key="2">
    <source>
        <dbReference type="Proteomes" id="UP000030787"/>
    </source>
</evidence>